<proteinExistence type="predicted"/>
<gene>
    <name evidence="2" type="ORF">H1P_2320008</name>
</gene>
<dbReference type="PANTHER" id="PTHR47933:SF11">
    <property type="entry name" value="PENTATRICOPEPTIDE REPEAT-CONTAINING PROTEIN 2"/>
    <property type="match status" value="1"/>
</dbReference>
<dbReference type="InterPro" id="IPR051240">
    <property type="entry name" value="Mito_RNA-Proc/Resp"/>
</dbReference>
<keyword evidence="3" id="KW-1185">Reference proteome</keyword>
<accession>A0A563VRI7</accession>
<dbReference type="RefSeq" id="WP_144872266.1">
    <property type="nucleotide sequence ID" value="NZ_LR213977.1"/>
</dbReference>
<evidence type="ECO:0000313" key="3">
    <source>
        <dbReference type="Proteomes" id="UP000320055"/>
    </source>
</evidence>
<sequence>MTSLFEKHLSTYEADIRSDLVSAYKQNKSLFLAVLEDCGFPTEHLADDQSLFITVTDFLTYSKKLDIQTISEIFTKLQQKNPGLTTLATIKKVLEKAKKDQIIDSISLDNNNKPELPKDFFEAKLAKELQPSDLLGLRAQERNGFRENIYLEREEVDLKIYNLIKKRKNVIISGKPLAGKSRTILEQLKRNFSESTVYLANKDIDINISKIESLINHNKDDESYFYIFNDIDNFIEQKYFNNLIVKIIAQSENNIILASCRTIYVKSVFDSLGNELNALFAPIKINSLDEELRKKLDKLDVDRDSLIKDDTIGSYFFPLSEMKSRYIDLEKNRENNKAERIQYEILRSYKCIEFWRRNNRGVKDIIIEYAQKRLLNHYPVKSNVSPYEWKQSIKVLARLGFIKHEGKKISIESAYVEKIIANQESEEEFVFEIIGYYPTVENASKLIYRVSKKELSWQLYDHMRHIGIKPDHYTFNSLLTKTSDRDKILNLLCDMRRAEVKPNEFTFNILIKQQNNFDDAWQTYQKMLKQKIEPSVITFNTLLSKTNNFDDAWQIYLKLLDTDIEFSESTFYCLISKTSNFEQAIKIFRSYCSSGFEPNIKFLESTLSKFHLSNENPVDFNKEVMYVHEQILKFGLVHTTSTFRILLASMPDFESAWDIYQEAVNSKKIEKSSPTIFTQLIDKAETYDQANKPFSEMMRKVSNSEIVGLTINPFNKLIEKAPDFTTAWSIFEYISKYQLSYDSCTFSNLMLKTDDRKERDFILLEAKKRLQHIDDIKYTRNSLYASIISKTKSFEESWIDFEKLLGAGTKPNLVSLFYYLIRKTDNYKDSQKVYQKMLDMEIQPDLTIFNILILKADNFQDSWQIYQKLLDTGIEFSEPTFYCLIRKTSNFEQAIKVFRSYCSFGFEPNMKFIESTLGKFHLSNENPVDFNKEVMYVHEQILKFNFVHTTSTFRILIASMPNFESAWDIYQEVVNSKKIKKSSPTIFTQLIDKAETYDQANKPFSEMMRKVSNSEIIGLTINPFNKLIEKAPDFTTAWSIFEYISKYQLSYDSCTFESLIRKANSIQDRNRVLEEAESNYTKNSNNLNKIFAEEQRKSFYELLKQTSCFKDAVQVYQEMIDREINLSPSIFLRILQKVDRTKKEAFNEAMYVHNLMCKKDVIHNSPTLDLLLKCTPDFDTAWRLYRAIERDNRVSEISFHVFATLISKANKNEKRKILEFVKTKYPKLVTELNTHIKPKSGKPILKKKKLN</sequence>
<dbReference type="Proteomes" id="UP000320055">
    <property type="component" value="Unassembled WGS sequence"/>
</dbReference>
<evidence type="ECO:0000256" key="1">
    <source>
        <dbReference type="ARBA" id="ARBA00022737"/>
    </source>
</evidence>
<dbReference type="AlphaFoldDB" id="A0A563VRI7"/>
<reference evidence="2 3" key="1">
    <citation type="submission" date="2019-01" db="EMBL/GenBank/DDBJ databases">
        <authorList>
            <person name="Brito A."/>
        </authorList>
    </citation>
    <scope>NUCLEOTIDE SEQUENCE [LARGE SCALE GENOMIC DNA]</scope>
    <source>
        <strain evidence="2">1</strain>
    </source>
</reference>
<dbReference type="EMBL" id="CAACVJ010000149">
    <property type="protein sequence ID" value="VEP14023.1"/>
    <property type="molecule type" value="Genomic_DNA"/>
</dbReference>
<dbReference type="OrthoDB" id="10020328at2"/>
<dbReference type="SUPFAM" id="SSF81901">
    <property type="entry name" value="HCP-like"/>
    <property type="match status" value="1"/>
</dbReference>
<dbReference type="InterPro" id="IPR002885">
    <property type="entry name" value="PPR_rpt"/>
</dbReference>
<keyword evidence="1" id="KW-0677">Repeat</keyword>
<dbReference type="Pfam" id="PF13812">
    <property type="entry name" value="PPR_3"/>
    <property type="match status" value="1"/>
</dbReference>
<dbReference type="PANTHER" id="PTHR47933">
    <property type="entry name" value="PENTATRICOPEPTIDE REPEAT-CONTAINING PROTEIN 1, MITOCHONDRIAL"/>
    <property type="match status" value="1"/>
</dbReference>
<name>A0A563VRI7_9CYAN</name>
<organism evidence="2 3">
    <name type="scientific">Hyella patelloides LEGE 07179</name>
    <dbReference type="NCBI Taxonomy" id="945734"/>
    <lineage>
        <taxon>Bacteria</taxon>
        <taxon>Bacillati</taxon>
        <taxon>Cyanobacteriota</taxon>
        <taxon>Cyanophyceae</taxon>
        <taxon>Pleurocapsales</taxon>
        <taxon>Hyellaceae</taxon>
        <taxon>Hyella</taxon>
    </lineage>
</organism>
<protein>
    <submittedName>
        <fullName evidence="2">Uncharacterized protein</fullName>
    </submittedName>
</protein>
<dbReference type="GO" id="GO:0003729">
    <property type="term" value="F:mRNA binding"/>
    <property type="evidence" value="ECO:0007669"/>
    <property type="project" value="TreeGrafter"/>
</dbReference>
<dbReference type="InterPro" id="IPR011990">
    <property type="entry name" value="TPR-like_helical_dom_sf"/>
</dbReference>
<evidence type="ECO:0000313" key="2">
    <source>
        <dbReference type="EMBL" id="VEP14023.1"/>
    </source>
</evidence>
<dbReference type="Gene3D" id="1.25.40.10">
    <property type="entry name" value="Tetratricopeptide repeat domain"/>
    <property type="match status" value="2"/>
</dbReference>